<evidence type="ECO:0000313" key="2">
    <source>
        <dbReference type="Proteomes" id="UP000596742"/>
    </source>
</evidence>
<sequence length="252" mass="29715">MHLHGHLYDFILDFGPVYSFWLFSFERENGILGSYKTNKKNIEVQLMKRFLKESLVREEDMNMDKHFQTVFNDLTNKQEREEDILNDNEIKWLNRLYSTLYHHDEFTVCTSVKVCKELYVNGSLIGSKTSRSHRSSYVLAFWCNEEGAIDTDCTDLTPHPGQIVKIYMHSIIVDGFAHPHYLAKVNWFQQLPDNVRHCYGKPIEVWSSDLYVRDGPAMFIPIQRIKCRFVHAKIKVGHRNVIVVSPRERFIL</sequence>
<gene>
    <name evidence="1" type="ORF">MGAL_10B037285</name>
</gene>
<dbReference type="AlphaFoldDB" id="A0A8B6E473"/>
<name>A0A8B6E473_MYTGA</name>
<keyword evidence="2" id="KW-1185">Reference proteome</keyword>
<dbReference type="EMBL" id="UYJE01004526">
    <property type="protein sequence ID" value="VDI28795.1"/>
    <property type="molecule type" value="Genomic_DNA"/>
</dbReference>
<comment type="caution">
    <text evidence="1">The sequence shown here is derived from an EMBL/GenBank/DDBJ whole genome shotgun (WGS) entry which is preliminary data.</text>
</comment>
<proteinExistence type="predicted"/>
<reference evidence="1" key="1">
    <citation type="submission" date="2018-11" db="EMBL/GenBank/DDBJ databases">
        <authorList>
            <person name="Alioto T."/>
            <person name="Alioto T."/>
        </authorList>
    </citation>
    <scope>NUCLEOTIDE SEQUENCE</scope>
</reference>
<accession>A0A8B6E473</accession>
<dbReference type="PANTHER" id="PTHR46579:SF2">
    <property type="entry name" value="C2H2-TYPE DOMAIN-CONTAINING PROTEIN"/>
    <property type="match status" value="1"/>
</dbReference>
<dbReference type="Proteomes" id="UP000596742">
    <property type="component" value="Unassembled WGS sequence"/>
</dbReference>
<organism evidence="1 2">
    <name type="scientific">Mytilus galloprovincialis</name>
    <name type="common">Mediterranean mussel</name>
    <dbReference type="NCBI Taxonomy" id="29158"/>
    <lineage>
        <taxon>Eukaryota</taxon>
        <taxon>Metazoa</taxon>
        <taxon>Spiralia</taxon>
        <taxon>Lophotrochozoa</taxon>
        <taxon>Mollusca</taxon>
        <taxon>Bivalvia</taxon>
        <taxon>Autobranchia</taxon>
        <taxon>Pteriomorphia</taxon>
        <taxon>Mytilida</taxon>
        <taxon>Mytiloidea</taxon>
        <taxon>Mytilidae</taxon>
        <taxon>Mytilinae</taxon>
        <taxon>Mytilus</taxon>
    </lineage>
</organism>
<dbReference type="PANTHER" id="PTHR46579">
    <property type="entry name" value="F5/8 TYPE C DOMAIN-CONTAINING PROTEIN-RELATED"/>
    <property type="match status" value="1"/>
</dbReference>
<dbReference type="OrthoDB" id="6156344at2759"/>
<protein>
    <submittedName>
        <fullName evidence="1">Uncharacterized protein</fullName>
    </submittedName>
</protein>
<evidence type="ECO:0000313" key="1">
    <source>
        <dbReference type="EMBL" id="VDI28795.1"/>
    </source>
</evidence>